<sequence length="331" mass="34746">MIIQDLPGKSKMTRFHKIGFLLAAVAAFQLSGCSSVAPRAERPASVAAKPIKGGGYYLDDGPGDNPPANLDAIPDAEPRLEPLHKFANRPYTVLGQTYTPATQLGPYKARGIASWYGRRYHGQKTAVGDTYDMYTMSAAHPTLPIPSYARVTNLSNGKSVVVRINDRGPFHSNRLIDLSYTAAYKLGVLNGGTNQVEVESIDPGNYQVATGKPAVNTAAAGPVPLQPTPAAVAQPLAPPAEKIAATPAVPPATGADGSVFLQLGAFSSRENAENFSGKMKLGLGALVEKIQIVDAGGLFRVRLGPYASRSEASQVASQIGQAANISPVIAR</sequence>
<keyword evidence="7" id="KW-0449">Lipoprotein</keyword>
<dbReference type="InterPro" id="IPR009009">
    <property type="entry name" value="RlpA-like_DPBB"/>
</dbReference>
<evidence type="ECO:0000256" key="1">
    <source>
        <dbReference type="ARBA" id="ARBA00022729"/>
    </source>
</evidence>
<dbReference type="PANTHER" id="PTHR34183">
    <property type="entry name" value="ENDOLYTIC PEPTIDOGLYCAN TRANSGLYCOSYLASE RLPA"/>
    <property type="match status" value="1"/>
</dbReference>
<dbReference type="HAMAP" id="MF_02071">
    <property type="entry name" value="RlpA"/>
    <property type="match status" value="1"/>
</dbReference>
<dbReference type="InterPro" id="IPR036680">
    <property type="entry name" value="SPOR-like_sf"/>
</dbReference>
<comment type="similarity">
    <text evidence="4 5">Belongs to the RlpA family.</text>
</comment>
<evidence type="ECO:0000259" key="6">
    <source>
        <dbReference type="PROSITE" id="PS51724"/>
    </source>
</evidence>
<dbReference type="EC" id="4.2.2.-" evidence="4"/>
<protein>
    <recommendedName>
        <fullName evidence="4">Endolytic peptidoglycan transglycosylase RlpA</fullName>
        <ecNumber evidence="4">4.2.2.-</ecNumber>
    </recommendedName>
</protein>
<dbReference type="InterPro" id="IPR036908">
    <property type="entry name" value="RlpA-like_sf"/>
</dbReference>
<dbReference type="CDD" id="cd22268">
    <property type="entry name" value="DPBB_RlpA-like"/>
    <property type="match status" value="1"/>
</dbReference>
<evidence type="ECO:0000256" key="4">
    <source>
        <dbReference type="HAMAP-Rule" id="MF_02071"/>
    </source>
</evidence>
<dbReference type="Gene3D" id="3.30.70.1070">
    <property type="entry name" value="Sporulation related repeat"/>
    <property type="match status" value="1"/>
</dbReference>
<keyword evidence="3 4" id="KW-0961">Cell wall biogenesis/degradation</keyword>
<dbReference type="NCBIfam" id="TIGR00413">
    <property type="entry name" value="rlpA"/>
    <property type="match status" value="1"/>
</dbReference>
<dbReference type="InterPro" id="IPR012997">
    <property type="entry name" value="RplA"/>
</dbReference>
<evidence type="ECO:0000256" key="2">
    <source>
        <dbReference type="ARBA" id="ARBA00023239"/>
    </source>
</evidence>
<dbReference type="InterPro" id="IPR007730">
    <property type="entry name" value="SPOR-like_dom"/>
</dbReference>
<dbReference type="GO" id="GO:0042834">
    <property type="term" value="F:peptidoglycan binding"/>
    <property type="evidence" value="ECO:0007669"/>
    <property type="project" value="InterPro"/>
</dbReference>
<dbReference type="FunFam" id="2.40.40.10:FF:000003">
    <property type="entry name" value="Endolytic peptidoglycan transglycosylase RlpA"/>
    <property type="match status" value="1"/>
</dbReference>
<dbReference type="InterPro" id="IPR034718">
    <property type="entry name" value="RlpA"/>
</dbReference>
<dbReference type="Pfam" id="PF03330">
    <property type="entry name" value="DPBB_1"/>
    <property type="match status" value="1"/>
</dbReference>
<organism evidence="7 8">
    <name type="scientific">Sulfurimicrobium lacus</name>
    <dbReference type="NCBI Taxonomy" id="2715678"/>
    <lineage>
        <taxon>Bacteria</taxon>
        <taxon>Pseudomonadati</taxon>
        <taxon>Pseudomonadota</taxon>
        <taxon>Betaproteobacteria</taxon>
        <taxon>Nitrosomonadales</taxon>
        <taxon>Sulfuricellaceae</taxon>
        <taxon>Sulfurimicrobium</taxon>
    </lineage>
</organism>
<dbReference type="Pfam" id="PF05036">
    <property type="entry name" value="SPOR"/>
    <property type="match status" value="1"/>
</dbReference>
<dbReference type="KEGG" id="slac:SKTS_00860"/>
<accession>A0A6F8V7B2</accession>
<gene>
    <name evidence="4" type="primary">rlpA</name>
    <name evidence="7" type="ORF">SKTS_00860</name>
</gene>
<keyword evidence="1" id="KW-0732">Signal</keyword>
<dbReference type="GO" id="GO:0071555">
    <property type="term" value="P:cell wall organization"/>
    <property type="evidence" value="ECO:0007669"/>
    <property type="project" value="UniProtKB-KW"/>
</dbReference>
<keyword evidence="2 4" id="KW-0456">Lyase</keyword>
<evidence type="ECO:0000256" key="5">
    <source>
        <dbReference type="RuleBase" id="RU003495"/>
    </source>
</evidence>
<reference evidence="8" key="1">
    <citation type="submission" date="2020-03" db="EMBL/GenBank/DDBJ databases">
        <title>Complete genome sequence of sulfur-oxidizing bacterium skT11.</title>
        <authorList>
            <person name="Kanda M."/>
            <person name="Kojima H."/>
            <person name="Fukui M."/>
        </authorList>
    </citation>
    <scope>NUCLEOTIDE SEQUENCE [LARGE SCALE GENOMIC DNA]</scope>
    <source>
        <strain evidence="8">skT11</strain>
    </source>
</reference>
<dbReference type="GO" id="GO:0008932">
    <property type="term" value="F:lytic endotransglycosylase activity"/>
    <property type="evidence" value="ECO:0007669"/>
    <property type="project" value="UniProtKB-UniRule"/>
</dbReference>
<keyword evidence="8" id="KW-1185">Reference proteome</keyword>
<dbReference type="EMBL" id="AP022853">
    <property type="protein sequence ID" value="BCB25200.1"/>
    <property type="molecule type" value="Genomic_DNA"/>
</dbReference>
<name>A0A6F8V7B2_9PROT</name>
<dbReference type="PROSITE" id="PS51724">
    <property type="entry name" value="SPOR"/>
    <property type="match status" value="1"/>
</dbReference>
<dbReference type="PANTHER" id="PTHR34183:SF1">
    <property type="entry name" value="ENDOLYTIC PEPTIDOGLYCAN TRANSGLYCOSYLASE RLPA"/>
    <property type="match status" value="1"/>
</dbReference>
<dbReference type="SUPFAM" id="SSF50685">
    <property type="entry name" value="Barwin-like endoglucanases"/>
    <property type="match status" value="1"/>
</dbReference>
<feature type="domain" description="SPOR" evidence="6">
    <location>
        <begin position="253"/>
        <end position="331"/>
    </location>
</feature>
<evidence type="ECO:0000313" key="7">
    <source>
        <dbReference type="EMBL" id="BCB25200.1"/>
    </source>
</evidence>
<evidence type="ECO:0000256" key="3">
    <source>
        <dbReference type="ARBA" id="ARBA00023316"/>
    </source>
</evidence>
<evidence type="ECO:0000313" key="8">
    <source>
        <dbReference type="Proteomes" id="UP000502260"/>
    </source>
</evidence>
<dbReference type="AlphaFoldDB" id="A0A6F8V7B2"/>
<dbReference type="Proteomes" id="UP000502260">
    <property type="component" value="Chromosome"/>
</dbReference>
<dbReference type="SUPFAM" id="SSF110997">
    <property type="entry name" value="Sporulation related repeat"/>
    <property type="match status" value="1"/>
</dbReference>
<dbReference type="GO" id="GO:0000270">
    <property type="term" value="P:peptidoglycan metabolic process"/>
    <property type="evidence" value="ECO:0007669"/>
    <property type="project" value="UniProtKB-UniRule"/>
</dbReference>
<dbReference type="Gene3D" id="2.40.40.10">
    <property type="entry name" value="RlpA-like domain"/>
    <property type="match status" value="1"/>
</dbReference>
<proteinExistence type="inferred from homology"/>
<comment type="function">
    <text evidence="4">Lytic transglycosylase with a strong preference for naked glycan strands that lack stem peptides.</text>
</comment>